<dbReference type="PANTHER" id="PTHR11102:SF160">
    <property type="entry name" value="ERAD-ASSOCIATED E3 UBIQUITIN-PROTEIN LIGASE COMPONENT HRD3"/>
    <property type="match status" value="1"/>
</dbReference>
<keyword evidence="1" id="KW-0472">Membrane</keyword>
<comment type="caution">
    <text evidence="2">The sequence shown here is derived from an EMBL/GenBank/DDBJ whole genome shotgun (WGS) entry which is preliminary data.</text>
</comment>
<protein>
    <recommendedName>
        <fullName evidence="4">Sel1 repeat family protein</fullName>
    </recommendedName>
</protein>
<reference evidence="2 3" key="1">
    <citation type="journal article" date="2014" name="Int. J. Syst. Evol. Microbiol.">
        <title>Complete genome sequence of Corynebacterium casei LMG S-19264T (=DSM 44701T), isolated from a smear-ripened cheese.</title>
        <authorList>
            <consortium name="US DOE Joint Genome Institute (JGI-PGF)"/>
            <person name="Walter F."/>
            <person name="Albersmeier A."/>
            <person name="Kalinowski J."/>
            <person name="Ruckert C."/>
        </authorList>
    </citation>
    <scope>NUCLEOTIDE SEQUENCE [LARGE SCALE GENOMIC DNA]</scope>
    <source>
        <strain evidence="2 3">KCTC 23968</strain>
    </source>
</reference>
<evidence type="ECO:0000313" key="3">
    <source>
        <dbReference type="Proteomes" id="UP000600865"/>
    </source>
</evidence>
<gene>
    <name evidence="2" type="ORF">GCM10011309_19360</name>
</gene>
<dbReference type="AlphaFoldDB" id="A0A918NGU3"/>
<proteinExistence type="predicted"/>
<dbReference type="RefSeq" id="WP_189584947.1">
    <property type="nucleotide sequence ID" value="NZ_BMYV01000002.1"/>
</dbReference>
<dbReference type="EMBL" id="BMYV01000002">
    <property type="protein sequence ID" value="GGX69477.1"/>
    <property type="molecule type" value="Genomic_DNA"/>
</dbReference>
<feature type="transmembrane region" description="Helical" evidence="1">
    <location>
        <begin position="7"/>
        <end position="27"/>
    </location>
</feature>
<evidence type="ECO:0000313" key="2">
    <source>
        <dbReference type="EMBL" id="GGX69477.1"/>
    </source>
</evidence>
<dbReference type="InterPro" id="IPR011990">
    <property type="entry name" value="TPR-like_helical_dom_sf"/>
</dbReference>
<dbReference type="InterPro" id="IPR006597">
    <property type="entry name" value="Sel1-like"/>
</dbReference>
<dbReference type="Pfam" id="PF08238">
    <property type="entry name" value="Sel1"/>
    <property type="match status" value="4"/>
</dbReference>
<dbReference type="SMART" id="SM00671">
    <property type="entry name" value="SEL1"/>
    <property type="match status" value="4"/>
</dbReference>
<organism evidence="2 3">
    <name type="scientific">Litorimonas cladophorae</name>
    <dbReference type="NCBI Taxonomy" id="1220491"/>
    <lineage>
        <taxon>Bacteria</taxon>
        <taxon>Pseudomonadati</taxon>
        <taxon>Pseudomonadota</taxon>
        <taxon>Alphaproteobacteria</taxon>
        <taxon>Maricaulales</taxon>
        <taxon>Robiginitomaculaceae</taxon>
    </lineage>
</organism>
<evidence type="ECO:0000256" key="1">
    <source>
        <dbReference type="SAM" id="Phobius"/>
    </source>
</evidence>
<dbReference type="Proteomes" id="UP000600865">
    <property type="component" value="Unassembled WGS sequence"/>
</dbReference>
<dbReference type="InterPro" id="IPR050767">
    <property type="entry name" value="Sel1_AlgK"/>
</dbReference>
<evidence type="ECO:0008006" key="4">
    <source>
        <dbReference type="Google" id="ProtNLM"/>
    </source>
</evidence>
<keyword evidence="1" id="KW-0812">Transmembrane</keyword>
<keyword evidence="1" id="KW-1133">Transmembrane helix</keyword>
<name>A0A918NGU3_9PROT</name>
<keyword evidence="3" id="KW-1185">Reference proteome</keyword>
<sequence length="482" mass="53502">MTNSKKTYGWISLVALTGLAFVSVLVLSPRPNRTAVAALPERPPTFQELMLLADNGLAQNSLIQSYIYNQPNGMGAQRVFAEAAKGDDEAELMSCYLLIAGIGIEEDEDRGYEICETSAKKGFSAAKANLIYRDLRANPDNMDWKGAHKKFQALIKTDPARAHRGLQSLYGLDHPKASPQLMRYHLQQAIKHGNTNAMHGLAEFDFRGRPRYRNVPRGKRNLEKAYSLNDFDAGYTLAIEYKTGRYFEKDLERYAEMIQRMSAFLHPASLGELGYMYKAGLGVEKDDGKASELFARAAELGNPYAQKMAGFSLLSDPTSLQDRQSGIKYLEIHARSGDVHAMVGLARHYETEGVANPNNEKAHWRARAAMHGDQHSQDILGYGYMDTGYIKEVAPYIAALEIPAKAGDPYASFLLARHYRAASGVDRDIRKAQLILKKVAHSEHPRVIEEMDVIDGYITYFGSIDAIPAIIKHGASLGQALP</sequence>
<accession>A0A918NGU3</accession>
<dbReference type="SUPFAM" id="SSF81901">
    <property type="entry name" value="HCP-like"/>
    <property type="match status" value="2"/>
</dbReference>
<dbReference type="Gene3D" id="1.25.40.10">
    <property type="entry name" value="Tetratricopeptide repeat domain"/>
    <property type="match status" value="1"/>
</dbReference>
<dbReference type="PANTHER" id="PTHR11102">
    <property type="entry name" value="SEL-1-LIKE PROTEIN"/>
    <property type="match status" value="1"/>
</dbReference>